<dbReference type="STRING" id="490622.A0A395NJC0"/>
<evidence type="ECO:0000256" key="7">
    <source>
        <dbReference type="RuleBase" id="RU003345"/>
    </source>
</evidence>
<dbReference type="SUPFAM" id="SSF53720">
    <property type="entry name" value="ALDH-like"/>
    <property type="match status" value="1"/>
</dbReference>
<dbReference type="FunFam" id="3.40.605.10:FF:000026">
    <property type="entry name" value="Aldehyde dehydrogenase, putative"/>
    <property type="match status" value="1"/>
</dbReference>
<protein>
    <recommendedName>
        <fullName evidence="4">Aldehyde dehydrogenase</fullName>
        <ecNumber evidence="3">1.2.1.3</ecNumber>
    </recommendedName>
</protein>
<evidence type="ECO:0000256" key="4">
    <source>
        <dbReference type="ARBA" id="ARBA00044146"/>
    </source>
</evidence>
<dbReference type="Proteomes" id="UP000266272">
    <property type="component" value="Unassembled WGS sequence"/>
</dbReference>
<evidence type="ECO:0000256" key="5">
    <source>
        <dbReference type="ARBA" id="ARBA00049194"/>
    </source>
</evidence>
<evidence type="ECO:0000256" key="2">
    <source>
        <dbReference type="ARBA" id="ARBA00023002"/>
    </source>
</evidence>
<dbReference type="InterPro" id="IPR016161">
    <property type="entry name" value="Ald_DH/histidinol_DH"/>
</dbReference>
<dbReference type="EC" id="1.2.1.3" evidence="3"/>
<feature type="active site" evidence="6">
    <location>
        <position position="263"/>
    </location>
</feature>
<dbReference type="GO" id="GO:0019413">
    <property type="term" value="P:acetate biosynthetic process"/>
    <property type="evidence" value="ECO:0007669"/>
    <property type="project" value="UniProtKB-ARBA"/>
</dbReference>
<dbReference type="EMBL" id="PXOA01000391">
    <property type="protein sequence ID" value="RFU76014.1"/>
    <property type="molecule type" value="Genomic_DNA"/>
</dbReference>
<dbReference type="FunFam" id="3.40.605.10:FF:000001">
    <property type="entry name" value="Aldehyde dehydrogenase 1"/>
    <property type="match status" value="1"/>
</dbReference>
<dbReference type="Gene3D" id="3.40.309.10">
    <property type="entry name" value="Aldehyde Dehydrogenase, Chain A, domain 2"/>
    <property type="match status" value="1"/>
</dbReference>
<dbReference type="InterPro" id="IPR016163">
    <property type="entry name" value="Ald_DH_C"/>
</dbReference>
<dbReference type="GO" id="GO:0004029">
    <property type="term" value="F:aldehyde dehydrogenase (NAD+) activity"/>
    <property type="evidence" value="ECO:0007669"/>
    <property type="project" value="UniProtKB-EC"/>
</dbReference>
<name>A0A395NJC0_TRIAR</name>
<dbReference type="PROSITE" id="PS00687">
    <property type="entry name" value="ALDEHYDE_DEHYDR_GLU"/>
    <property type="match status" value="1"/>
</dbReference>
<dbReference type="InterPro" id="IPR016162">
    <property type="entry name" value="Ald_DH_N"/>
</dbReference>
<dbReference type="Pfam" id="PF00171">
    <property type="entry name" value="Aldedh"/>
    <property type="match status" value="1"/>
</dbReference>
<evidence type="ECO:0000256" key="3">
    <source>
        <dbReference type="ARBA" id="ARBA00024226"/>
    </source>
</evidence>
<evidence type="ECO:0000256" key="1">
    <source>
        <dbReference type="ARBA" id="ARBA00009986"/>
    </source>
</evidence>
<comment type="catalytic activity">
    <reaction evidence="5">
        <text>an aldehyde + NAD(+) + H2O = a carboxylate + NADH + 2 H(+)</text>
        <dbReference type="Rhea" id="RHEA:16185"/>
        <dbReference type="ChEBI" id="CHEBI:15377"/>
        <dbReference type="ChEBI" id="CHEBI:15378"/>
        <dbReference type="ChEBI" id="CHEBI:17478"/>
        <dbReference type="ChEBI" id="CHEBI:29067"/>
        <dbReference type="ChEBI" id="CHEBI:57540"/>
        <dbReference type="ChEBI" id="CHEBI:57945"/>
        <dbReference type="EC" id="1.2.1.3"/>
    </reaction>
</comment>
<dbReference type="InterPro" id="IPR029510">
    <property type="entry name" value="Ald_DH_CS_GLU"/>
</dbReference>
<evidence type="ECO:0000259" key="8">
    <source>
        <dbReference type="Pfam" id="PF00171"/>
    </source>
</evidence>
<reference evidence="9 10" key="1">
    <citation type="journal article" date="2018" name="PLoS Pathog.">
        <title>Evolution of structural diversity of trichothecenes, a family of toxins produced by plant pathogenic and entomopathogenic fungi.</title>
        <authorList>
            <person name="Proctor R.H."/>
            <person name="McCormick S.P."/>
            <person name="Kim H.S."/>
            <person name="Cardoza R.E."/>
            <person name="Stanley A.M."/>
            <person name="Lindo L."/>
            <person name="Kelly A."/>
            <person name="Brown D.W."/>
            <person name="Lee T."/>
            <person name="Vaughan M.M."/>
            <person name="Alexander N.J."/>
            <person name="Busman M."/>
            <person name="Gutierrez S."/>
        </authorList>
    </citation>
    <scope>NUCLEOTIDE SEQUENCE [LARGE SCALE GENOMIC DNA]</scope>
    <source>
        <strain evidence="9 10">IBT 40837</strain>
    </source>
</reference>
<comment type="similarity">
    <text evidence="1 7">Belongs to the aldehyde dehydrogenase family.</text>
</comment>
<evidence type="ECO:0000313" key="9">
    <source>
        <dbReference type="EMBL" id="RFU76014.1"/>
    </source>
</evidence>
<dbReference type="FunFam" id="3.40.309.10:FF:000001">
    <property type="entry name" value="Mitochondrial aldehyde dehydrogenase 2"/>
    <property type="match status" value="1"/>
</dbReference>
<dbReference type="OrthoDB" id="310895at2759"/>
<dbReference type="Gene3D" id="3.40.605.10">
    <property type="entry name" value="Aldehyde Dehydrogenase, Chain A, domain 1"/>
    <property type="match status" value="1"/>
</dbReference>
<gene>
    <name evidence="9" type="ORF">TARUN_6224</name>
</gene>
<organism evidence="9 10">
    <name type="scientific">Trichoderma arundinaceum</name>
    <dbReference type="NCBI Taxonomy" id="490622"/>
    <lineage>
        <taxon>Eukaryota</taxon>
        <taxon>Fungi</taxon>
        <taxon>Dikarya</taxon>
        <taxon>Ascomycota</taxon>
        <taxon>Pezizomycotina</taxon>
        <taxon>Sordariomycetes</taxon>
        <taxon>Hypocreomycetidae</taxon>
        <taxon>Hypocreales</taxon>
        <taxon>Hypocreaceae</taxon>
        <taxon>Trichoderma</taxon>
    </lineage>
</organism>
<keyword evidence="2 7" id="KW-0560">Oxidoreductase</keyword>
<sequence>MTAGVNISLPNGLSYDQPTGLFIDNKFIPANGEKFTVYNPTNDEEVITLQGASEADVDKAVAAARRAFEGEWSELEAVERGAFLYKLAELIDRDRKLLASIDSFDNGKSFSDAYGGDLLESYNVFRYYAGAADKITGRTIETSPKKLAYVLQEPLGVCGQIIPWNYPFMMLAWKVAPALACGNTIVLKPAEQTPLSALYFGKLIVEAGFPPGVVNIIPGLGYVSGKALASHMDVDKIAFTGSTATGRSIMKSAASNLKNITLECGGKSPSIVFGDADLDQAVKWCHGGIMDNMGQVCTSTSRIYVQDTIYDEFLEKFTQRTKEAAKKIGDPFHEDTYQGPQVSKAQFEKVLGYIDDGKKSGARVLHGGAKHGDKGYFIQPTVFADTTEDMKIVKEEIFGPVVAISKFSTEAEVIAKANDTSYGLAAAVFTEKVARAHKVARKIQAGMVFINSSGDSHFGIPFGGYKSSGIGRELGQYALDAYTQSKAVHVNLGTEL</sequence>
<dbReference type="PANTHER" id="PTHR11699">
    <property type="entry name" value="ALDEHYDE DEHYDROGENASE-RELATED"/>
    <property type="match status" value="1"/>
</dbReference>
<dbReference type="InterPro" id="IPR015590">
    <property type="entry name" value="Aldehyde_DH_dom"/>
</dbReference>
<evidence type="ECO:0000313" key="10">
    <source>
        <dbReference type="Proteomes" id="UP000266272"/>
    </source>
</evidence>
<evidence type="ECO:0000256" key="6">
    <source>
        <dbReference type="PROSITE-ProRule" id="PRU10007"/>
    </source>
</evidence>
<comment type="caution">
    <text evidence="9">The sequence shown here is derived from an EMBL/GenBank/DDBJ whole genome shotgun (WGS) entry which is preliminary data.</text>
</comment>
<accession>A0A395NJC0</accession>
<proteinExistence type="inferred from homology"/>
<feature type="domain" description="Aldehyde dehydrogenase" evidence="8">
    <location>
        <begin position="28"/>
        <end position="488"/>
    </location>
</feature>
<dbReference type="AlphaFoldDB" id="A0A395NJC0"/>
<keyword evidence="10" id="KW-1185">Reference proteome</keyword>